<dbReference type="SUPFAM" id="SSF53955">
    <property type="entry name" value="Lysozyme-like"/>
    <property type="match status" value="1"/>
</dbReference>
<reference evidence="2" key="1">
    <citation type="submission" date="2022-05" db="EMBL/GenBank/DDBJ databases">
        <authorList>
            <person name="Friedrich I."/>
            <person name="Poehlein A."/>
            <person name="Schneider D."/>
            <person name="Hertel R."/>
            <person name="Daniel R."/>
        </authorList>
    </citation>
    <scope>NUCLEOTIDE SEQUENCE</scope>
</reference>
<name>A0A9E7MT58_9CAUD</name>
<dbReference type="InterPro" id="IPR023346">
    <property type="entry name" value="Lysozyme-like_dom_sf"/>
</dbReference>
<dbReference type="GO" id="GO:0004568">
    <property type="term" value="F:chitinase activity"/>
    <property type="evidence" value="ECO:0007669"/>
    <property type="project" value="InterPro"/>
</dbReference>
<dbReference type="GO" id="GO:0006032">
    <property type="term" value="P:chitin catabolic process"/>
    <property type="evidence" value="ECO:0007669"/>
    <property type="project" value="InterPro"/>
</dbReference>
<feature type="domain" description="Glycoside hydrolase family 19 catalytic" evidence="1">
    <location>
        <begin position="119"/>
        <end position="172"/>
    </location>
</feature>
<dbReference type="PANTHER" id="PTHR34408:SF1">
    <property type="entry name" value="GLYCOSYL HYDROLASE FAMILY 19 DOMAIN-CONTAINING PROTEIN HI_1415"/>
    <property type="match status" value="1"/>
</dbReference>
<dbReference type="EMBL" id="ON529861">
    <property type="protein sequence ID" value="USN16411.1"/>
    <property type="molecule type" value="Genomic_DNA"/>
</dbReference>
<dbReference type="GO" id="GO:0016998">
    <property type="term" value="P:cell wall macromolecule catabolic process"/>
    <property type="evidence" value="ECO:0007669"/>
    <property type="project" value="InterPro"/>
</dbReference>
<keyword evidence="3" id="KW-1185">Reference proteome</keyword>
<dbReference type="PANTHER" id="PTHR34408">
    <property type="entry name" value="FAMILY PROTEIN, PUTATIVE-RELATED"/>
    <property type="match status" value="1"/>
</dbReference>
<accession>A0A9E7MT58</accession>
<dbReference type="Pfam" id="PF00182">
    <property type="entry name" value="Glyco_hydro_19"/>
    <property type="match status" value="1"/>
</dbReference>
<dbReference type="InterPro" id="IPR052354">
    <property type="entry name" value="Cell_Wall_Dynamics_Protein"/>
</dbReference>
<dbReference type="Gene3D" id="1.10.530.10">
    <property type="match status" value="1"/>
</dbReference>
<dbReference type="InterPro" id="IPR000726">
    <property type="entry name" value="Glyco_hydro_19_cat"/>
</dbReference>
<evidence type="ECO:0000313" key="2">
    <source>
        <dbReference type="EMBL" id="USN16411.1"/>
    </source>
</evidence>
<sequence>MISKDAVKLGCGADGTVAKIWLAPIQAACERFSINTPNRVAAFLANVGVESAGLTRLAENLNYGADRLAAVWPGRFAVDPKVKVKEPNAFARSIAGKPEAIANIVYANRLGNGNADSGDGFRYRGRGPIQLTGRANYEACGDAIGIDLLANPEALVGPEAGALSAAWFFYRNGCNALADAGNISKIIERINGAPPSDANQGSRRIQRYNACRLLLLG</sequence>
<evidence type="ECO:0000259" key="1">
    <source>
        <dbReference type="Pfam" id="PF00182"/>
    </source>
</evidence>
<evidence type="ECO:0000313" key="3">
    <source>
        <dbReference type="Proteomes" id="UP001056883"/>
    </source>
</evidence>
<gene>
    <name evidence="2" type="ORF">PLUTO_00950</name>
</gene>
<proteinExistence type="predicted"/>
<dbReference type="Proteomes" id="UP001056883">
    <property type="component" value="Segment"/>
</dbReference>
<protein>
    <submittedName>
        <fullName evidence="2">Lysozyme</fullName>
    </submittedName>
</protein>
<organism evidence="2 3">
    <name type="scientific">Luteibacter phage vB_LflM-Pluto</name>
    <dbReference type="NCBI Taxonomy" id="2948611"/>
    <lineage>
        <taxon>Viruses</taxon>
        <taxon>Duplodnaviria</taxon>
        <taxon>Heunggongvirae</taxon>
        <taxon>Uroviricota</taxon>
        <taxon>Caudoviricetes</taxon>
        <taxon>Lindbergviridae</taxon>
        <taxon>Plutovirus</taxon>
        <taxon>Plutovirus pluto</taxon>
    </lineage>
</organism>